<evidence type="ECO:0000256" key="1">
    <source>
        <dbReference type="SAM" id="MobiDB-lite"/>
    </source>
</evidence>
<dbReference type="EMBL" id="CDSF01000101">
    <property type="protein sequence ID" value="CEP00340.1"/>
    <property type="molecule type" value="Genomic_DNA"/>
</dbReference>
<dbReference type="OrthoDB" id="428850at2759"/>
<dbReference type="GO" id="GO:0032053">
    <property type="term" value="P:ciliary basal body organization"/>
    <property type="evidence" value="ECO:0007669"/>
    <property type="project" value="TreeGrafter"/>
</dbReference>
<dbReference type="PANTHER" id="PTHR31691">
    <property type="entry name" value="ROTATIN"/>
    <property type="match status" value="1"/>
</dbReference>
<dbReference type="GO" id="GO:0005813">
    <property type="term" value="C:centrosome"/>
    <property type="evidence" value="ECO:0007669"/>
    <property type="project" value="InterPro"/>
</dbReference>
<dbReference type="GO" id="GO:0010457">
    <property type="term" value="P:centriole-centriole cohesion"/>
    <property type="evidence" value="ECO:0007669"/>
    <property type="project" value="TreeGrafter"/>
</dbReference>
<reference evidence="3 4" key="1">
    <citation type="submission" date="2015-02" db="EMBL/GenBank/DDBJ databases">
        <authorList>
            <person name="Chooi Y.-H."/>
        </authorList>
    </citation>
    <scope>NUCLEOTIDE SEQUENCE [LARGE SCALE GENOMIC DNA]</scope>
    <source>
        <strain evidence="3">E3</strain>
    </source>
</reference>
<dbReference type="PANTHER" id="PTHR31691:SF1">
    <property type="entry name" value="ROTATIN"/>
    <property type="match status" value="1"/>
</dbReference>
<accession>A0A0G4IYD1</accession>
<dbReference type="GO" id="GO:0036064">
    <property type="term" value="C:ciliary basal body"/>
    <property type="evidence" value="ECO:0007669"/>
    <property type="project" value="InterPro"/>
</dbReference>
<feature type="region of interest" description="Disordered" evidence="1">
    <location>
        <begin position="125"/>
        <end position="168"/>
    </location>
</feature>
<dbReference type="InterPro" id="IPR029249">
    <property type="entry name" value="Rotatin_N"/>
</dbReference>
<evidence type="ECO:0000313" key="3">
    <source>
        <dbReference type="EMBL" id="CEP00340.1"/>
    </source>
</evidence>
<dbReference type="InterPro" id="IPR016024">
    <property type="entry name" value="ARM-type_fold"/>
</dbReference>
<keyword evidence="4" id="KW-1185">Reference proteome</keyword>
<dbReference type="STRING" id="37360.A0A0G4IYD1"/>
<dbReference type="Proteomes" id="UP000039324">
    <property type="component" value="Unassembled WGS sequence"/>
</dbReference>
<dbReference type="Pfam" id="PF14726">
    <property type="entry name" value="RTTN_N"/>
    <property type="match status" value="1"/>
</dbReference>
<proteinExistence type="predicted"/>
<organism evidence="3 4">
    <name type="scientific">Plasmodiophora brassicae</name>
    <name type="common">Clubroot disease agent</name>
    <dbReference type="NCBI Taxonomy" id="37360"/>
    <lineage>
        <taxon>Eukaryota</taxon>
        <taxon>Sar</taxon>
        <taxon>Rhizaria</taxon>
        <taxon>Endomyxa</taxon>
        <taxon>Phytomyxea</taxon>
        <taxon>Plasmodiophorida</taxon>
        <taxon>Plasmodiophoridae</taxon>
        <taxon>Plasmodiophora</taxon>
    </lineage>
</organism>
<sequence length="1794" mass="195009">MDASIIAKLGHALPEIRARALDNVISKLRSGIVSREALVSAGGADLLRNLLSWFDHDEVPRPVELLRLLAELATHAPTAQQFVRLDALRIAHIIKLDAAQPAIQTALDDFIKVLSAHLPDHIPPAPIVDPISSRNPPSYHAEAPPHEKNGSTPPAQRAATSSSSFAPIRPRQPVHLTELGVDSDDDGWRFPMVALVRHDERILFDLGLRLRSRDRSIVVEALHTLHNDVLLDFPGEVILQRPQVLAAIVDLICSGFDLHVPVAAVLSRMVHSLFASLRMLADPSSRPPPTPAPVVSLQDDEFVVEEFQYPPRGTISAPSGDRRRTYRESLVLRSNVSINAFARHVIDTIIAVLKSIDTVFVYAPMIRKLIQFLPSVSPSRFDALASALLFHVDSDDQRSADCVLVLSYLVVEMAGADPLPDFTNDVLGRLLCSEAFGSRHPSLRERIFRTLSRSGHKSSKDFALSRAIISSLEGFESTSPDAIRGALDGVAYFPDLLPAVVRALLEYPDDDSLIVHALQHRQASVRLRVLKGVALERVAASEDILRCIIVFVLSDEDPDVANAARDLLLDAVQFAPAQWKPKLGPFSSLLGLYSTIEEAGSSAAALAAIVHDDSFRGSIEEHFHNLRLLFHTDSSVRRSAITFFSGLCDHICRRHMHMDASDHRIVARVLAQGDPFGIGGEVSSPVVKPTSIGAVTWKEEDVRNLIKILSNPNLELPLRASSAEQLSRIFDDPDERMRYSKNLFDLTPHLLDQLRSSLFELLVPQANDCSSSSDSLLLHCLRILHQACRQATRFPESAGDEFVHEIITAVTPFVFDDRRDVRSVVASIVALAVFRPSSLGLQKSAVWSHDDDSVEFALPISLTKTFSLPCSCRVRITALLNVPEGSSCDRNDVVYEMVEYHCRHKSNVNPDRVIERLLSNMARSSSLSALSSSARALHAVVSCCATDAASEADYSPITARFLHGAVPATSDDDEAVVAVLDTLSCIGAHGDVVDLVANNVLPVALDRLERSDGGTSGILLQGTLDCLFRLIGSADCSQLNARALVDGLLALLSKSAVLSTSQINLAVYAISELPASDKRDLPGIASQFLSTNRLPNSFVGRLRLQSALNMITSYSLPEDDGDSDTARWAWRLVTDRNSSIRAQGIAVLSLLSDTTAMAPAGSDLISTCAHYAADSSQAPVVRQAALSVLSALPDTADLSLIPALLRSSSPCPLFSLSILRFVRQMLLDRREDALPLVAANLSHVLRRIDVATIRRHLVSHVQTSVPWLAQSANTVWEGIQCSIAIDGALVAIDICRVLDNDELWGNGPLIAAIVSLFRTVARQKDSRVPFVVDFLLRVDASAALSAMSSDATSPGCLPMEFLVDVEHCLDCTDEQVKIAVCDLITTISRAAIPIASSTNIEILPGVMSKLASLFTARQGRTSYYATGSSASGCNNCPFGRALASLSAVCPKTKCDETFKTVLWQCSRLHALWVARRATNGDTLVIESDLRSSVSVASVLFYNCSDELKELAFDTMGLGPLLSSLWRVEQMLRYYLIAFTQNVLARSHFSKLVLSGLSERQKRVSIVKSLIAVATGVSAFTSAAGSRKPVERKAVDDHPSGSRLRIMALQALQGLAGCVDTLPILLRAGLIETAGASLRRLCRFKKMPNVQVALFRFLGCAALTPAGQARVAQVVLPDLFDIVLNAIQNPRSRLPAVMIVHNLAFLGSVKPTLLGQPRLLSILLDLIRAGDECSHLAASTLWSLVYDCQKACAMARAQLADLKCNLGDLASDHHDDDALQTRWSLLQADALLNSS</sequence>
<name>A0A0G4IYD1_PLABS</name>
<protein>
    <recommendedName>
        <fullName evidence="2">Rotatin N-terminal domain-containing protein</fullName>
    </recommendedName>
</protein>
<dbReference type="InterPro" id="IPR030791">
    <property type="entry name" value="Rotatin"/>
</dbReference>
<dbReference type="GO" id="GO:0007099">
    <property type="term" value="P:centriole replication"/>
    <property type="evidence" value="ECO:0007669"/>
    <property type="project" value="TreeGrafter"/>
</dbReference>
<evidence type="ECO:0000313" key="4">
    <source>
        <dbReference type="Proteomes" id="UP000039324"/>
    </source>
</evidence>
<evidence type="ECO:0000259" key="2">
    <source>
        <dbReference type="Pfam" id="PF14726"/>
    </source>
</evidence>
<feature type="domain" description="Rotatin N-terminal" evidence="2">
    <location>
        <begin position="15"/>
        <end position="112"/>
    </location>
</feature>
<feature type="compositionally biased region" description="Polar residues" evidence="1">
    <location>
        <begin position="150"/>
        <end position="165"/>
    </location>
</feature>
<dbReference type="SUPFAM" id="SSF48371">
    <property type="entry name" value="ARM repeat"/>
    <property type="match status" value="3"/>
</dbReference>
<dbReference type="GO" id="GO:0005814">
    <property type="term" value="C:centriole"/>
    <property type="evidence" value="ECO:0007669"/>
    <property type="project" value="TreeGrafter"/>
</dbReference>
<gene>
    <name evidence="3" type="ORF">PBRA_001394</name>
</gene>